<evidence type="ECO:0000313" key="3">
    <source>
        <dbReference type="Proteomes" id="UP000193920"/>
    </source>
</evidence>
<feature type="transmembrane region" description="Helical" evidence="1">
    <location>
        <begin position="44"/>
        <end position="63"/>
    </location>
</feature>
<keyword evidence="3" id="KW-1185">Reference proteome</keyword>
<dbReference type="Proteomes" id="UP000193920">
    <property type="component" value="Unassembled WGS sequence"/>
</dbReference>
<keyword evidence="1" id="KW-0472">Membrane</keyword>
<reference evidence="2 3" key="1">
    <citation type="submission" date="2016-08" db="EMBL/GenBank/DDBJ databases">
        <title>A Parts List for Fungal Cellulosomes Revealed by Comparative Genomics.</title>
        <authorList>
            <consortium name="DOE Joint Genome Institute"/>
            <person name="Haitjema C.H."/>
            <person name="Gilmore S.P."/>
            <person name="Henske J.K."/>
            <person name="Solomon K.V."/>
            <person name="De Groot R."/>
            <person name="Kuo A."/>
            <person name="Mondo S.J."/>
            <person name="Salamov A.A."/>
            <person name="Labutti K."/>
            <person name="Zhao Z."/>
            <person name="Chiniquy J."/>
            <person name="Barry K."/>
            <person name="Brewer H.M."/>
            <person name="Purvine S.O."/>
            <person name="Wright A.T."/>
            <person name="Boxma B."/>
            <person name="Van Alen T."/>
            <person name="Hackstein J.H."/>
            <person name="Baker S.E."/>
            <person name="Grigoriev I.V."/>
            <person name="O'Malley M.A."/>
        </authorList>
    </citation>
    <scope>NUCLEOTIDE SEQUENCE [LARGE SCALE GENOMIC DNA]</scope>
    <source>
        <strain evidence="2 3">G1</strain>
    </source>
</reference>
<proteinExistence type="predicted"/>
<comment type="caution">
    <text evidence="2">The sequence shown here is derived from an EMBL/GenBank/DDBJ whole genome shotgun (WGS) entry which is preliminary data.</text>
</comment>
<protein>
    <recommendedName>
        <fullName evidence="4">Transmembrane protein</fullName>
    </recommendedName>
</protein>
<keyword evidence="1" id="KW-1133">Transmembrane helix</keyword>
<sequence length="154" mass="18169">MEWNIENSLVDIRLTICSVYIALLMLIIFMIYEIIEVKDYELYFLIRYVLIFAFLLSSFFVLYEIRIILILFNNEKTDDQLEVKPVRGVVSSNSTSNEKSNNMERKHSILLTMLNYHNYTGERRESKLLTINQNVSTNNKNNLIQKSNSNQKSN</sequence>
<evidence type="ECO:0000256" key="1">
    <source>
        <dbReference type="SAM" id="Phobius"/>
    </source>
</evidence>
<evidence type="ECO:0000313" key="2">
    <source>
        <dbReference type="EMBL" id="ORY37876.1"/>
    </source>
</evidence>
<dbReference type="EMBL" id="MCOG01000140">
    <property type="protein sequence ID" value="ORY37876.1"/>
    <property type="molecule type" value="Genomic_DNA"/>
</dbReference>
<organism evidence="2 3">
    <name type="scientific">Neocallimastix californiae</name>
    <dbReference type="NCBI Taxonomy" id="1754190"/>
    <lineage>
        <taxon>Eukaryota</taxon>
        <taxon>Fungi</taxon>
        <taxon>Fungi incertae sedis</taxon>
        <taxon>Chytridiomycota</taxon>
        <taxon>Chytridiomycota incertae sedis</taxon>
        <taxon>Neocallimastigomycetes</taxon>
        <taxon>Neocallimastigales</taxon>
        <taxon>Neocallimastigaceae</taxon>
        <taxon>Neocallimastix</taxon>
    </lineage>
</organism>
<keyword evidence="1" id="KW-0812">Transmembrane</keyword>
<dbReference type="AlphaFoldDB" id="A0A1Y2BT07"/>
<name>A0A1Y2BT07_9FUNG</name>
<feature type="transmembrane region" description="Helical" evidence="1">
    <location>
        <begin position="12"/>
        <end position="32"/>
    </location>
</feature>
<evidence type="ECO:0008006" key="4">
    <source>
        <dbReference type="Google" id="ProtNLM"/>
    </source>
</evidence>
<gene>
    <name evidence="2" type="ORF">LY90DRAFT_624435</name>
</gene>
<accession>A0A1Y2BT07</accession>